<keyword evidence="3" id="KW-1185">Reference proteome</keyword>
<protein>
    <submittedName>
        <fullName evidence="2">Uncharacterized protein</fullName>
    </submittedName>
</protein>
<dbReference type="Proteomes" id="UP001321473">
    <property type="component" value="Unassembled WGS sequence"/>
</dbReference>
<feature type="compositionally biased region" description="Basic and acidic residues" evidence="1">
    <location>
        <begin position="13"/>
        <end position="29"/>
    </location>
</feature>
<accession>A0AAQ4EL99</accession>
<name>A0AAQ4EL99_AMBAM</name>
<comment type="caution">
    <text evidence="2">The sequence shown here is derived from an EMBL/GenBank/DDBJ whole genome shotgun (WGS) entry which is preliminary data.</text>
</comment>
<dbReference type="AlphaFoldDB" id="A0AAQ4EL99"/>
<organism evidence="2 3">
    <name type="scientific">Amblyomma americanum</name>
    <name type="common">Lone star tick</name>
    <dbReference type="NCBI Taxonomy" id="6943"/>
    <lineage>
        <taxon>Eukaryota</taxon>
        <taxon>Metazoa</taxon>
        <taxon>Ecdysozoa</taxon>
        <taxon>Arthropoda</taxon>
        <taxon>Chelicerata</taxon>
        <taxon>Arachnida</taxon>
        <taxon>Acari</taxon>
        <taxon>Parasitiformes</taxon>
        <taxon>Ixodida</taxon>
        <taxon>Ixodoidea</taxon>
        <taxon>Ixodidae</taxon>
        <taxon>Amblyomminae</taxon>
        <taxon>Amblyomma</taxon>
    </lineage>
</organism>
<dbReference type="EMBL" id="JARKHS020014225">
    <property type="protein sequence ID" value="KAK8775368.1"/>
    <property type="molecule type" value="Genomic_DNA"/>
</dbReference>
<evidence type="ECO:0000256" key="1">
    <source>
        <dbReference type="SAM" id="MobiDB-lite"/>
    </source>
</evidence>
<gene>
    <name evidence="2" type="ORF">V5799_031287</name>
</gene>
<evidence type="ECO:0000313" key="2">
    <source>
        <dbReference type="EMBL" id="KAK8775368.1"/>
    </source>
</evidence>
<evidence type="ECO:0000313" key="3">
    <source>
        <dbReference type="Proteomes" id="UP001321473"/>
    </source>
</evidence>
<reference evidence="2 3" key="1">
    <citation type="journal article" date="2023" name="Arcadia Sci">
        <title>De novo assembly of a long-read Amblyomma americanum tick genome.</title>
        <authorList>
            <person name="Chou S."/>
            <person name="Poskanzer K.E."/>
            <person name="Rollins M."/>
            <person name="Thuy-Boun P.S."/>
        </authorList>
    </citation>
    <scope>NUCLEOTIDE SEQUENCE [LARGE SCALE GENOMIC DNA]</scope>
    <source>
        <strain evidence="2">F_SG_1</strain>
        <tissue evidence="2">Salivary glands</tissue>
    </source>
</reference>
<feature type="region of interest" description="Disordered" evidence="1">
    <location>
        <begin position="1"/>
        <end position="30"/>
    </location>
</feature>
<sequence>MEPQGGANGLSKRSSDKAFSRSLHKHQDQAKPFPRNILFQETSYSKKHPVKTPIGTSCIHMAPIGVHPSGSLKIQDQVAHLIQKLVPCGDRWCVCALCVC</sequence>
<proteinExistence type="predicted"/>